<name>A0ABU5I084_9HYPH</name>
<dbReference type="SUPFAM" id="SSF51126">
    <property type="entry name" value="Pectin lyase-like"/>
    <property type="match status" value="1"/>
</dbReference>
<accession>A0ABU5I084</accession>
<organism evidence="2 3">
    <name type="scientific">Fulvimarina uroteuthidis</name>
    <dbReference type="NCBI Taxonomy" id="3098149"/>
    <lineage>
        <taxon>Bacteria</taxon>
        <taxon>Pseudomonadati</taxon>
        <taxon>Pseudomonadota</taxon>
        <taxon>Alphaproteobacteria</taxon>
        <taxon>Hyphomicrobiales</taxon>
        <taxon>Aurantimonadaceae</taxon>
        <taxon>Fulvimarina</taxon>
    </lineage>
</organism>
<dbReference type="RefSeq" id="WP_322186271.1">
    <property type="nucleotide sequence ID" value="NZ_JAXLPB010000002.1"/>
</dbReference>
<dbReference type="Pfam" id="PF13229">
    <property type="entry name" value="Beta_helix"/>
    <property type="match status" value="1"/>
</dbReference>
<gene>
    <name evidence="2" type="ORF">U0C82_06525</name>
</gene>
<dbReference type="SMART" id="SM00710">
    <property type="entry name" value="PbH1"/>
    <property type="match status" value="5"/>
</dbReference>
<protein>
    <submittedName>
        <fullName evidence="2">Right-handed parallel beta-helix repeat-containing protein</fullName>
    </submittedName>
</protein>
<evidence type="ECO:0000259" key="1">
    <source>
        <dbReference type="Pfam" id="PF13229"/>
    </source>
</evidence>
<comment type="caution">
    <text evidence="2">The sequence shown here is derived from an EMBL/GenBank/DDBJ whole genome shotgun (WGS) entry which is preliminary data.</text>
</comment>
<evidence type="ECO:0000313" key="2">
    <source>
        <dbReference type="EMBL" id="MDY8108799.1"/>
    </source>
</evidence>
<feature type="domain" description="Right handed beta helix" evidence="1">
    <location>
        <begin position="194"/>
        <end position="333"/>
    </location>
</feature>
<dbReference type="InterPro" id="IPR001343">
    <property type="entry name" value="Hemolysn_Ca-bd"/>
</dbReference>
<dbReference type="Gene3D" id="2.150.10.10">
    <property type="entry name" value="Serralysin-like metalloprotease, C-terminal"/>
    <property type="match status" value="1"/>
</dbReference>
<dbReference type="Proteomes" id="UP001294412">
    <property type="component" value="Unassembled WGS sequence"/>
</dbReference>
<evidence type="ECO:0000313" key="3">
    <source>
        <dbReference type="Proteomes" id="UP001294412"/>
    </source>
</evidence>
<dbReference type="InterPro" id="IPR006626">
    <property type="entry name" value="PbH1"/>
</dbReference>
<dbReference type="SUPFAM" id="SSF51120">
    <property type="entry name" value="beta-Roll"/>
    <property type="match status" value="1"/>
</dbReference>
<sequence>MAIQPNDIFGTVDMNRPGDAIVLTSDMDVRAVIDRSPAGATFWFEAGTYRLDSPIDPKDGQSFFGEKGATLDGSVPLEGIEADGDYYSVSGQTQQGQRFATENAMSGFERAGYPETVFVDGQPLKAVASLGELEAGAFYFDYAADKIFFAESLEGRQVEAGVSPAAFLSDASNVTVSNFVIEHFNSPVQRGAIQGGEGWTVENNEVRFNYGAGITVQDDGRMLGNFVHNNGQLGLGASGNGILVEGNEIAQNGYWSGIEVDFEAGGSKFGEASNLVVRDNYAHDNSGYGLWTDENSINVLYEGNLVTGNEAGGISHEISYDAVIRDNTLVGNGAARADGWLWGAQVQIQNSRDTEVYGNRIDMSGGVNGIALVQQDRGGGRLGEYVTIGNSVHDNVIVSRSGDGVTGGAADFDEDGMLNGGNTFFDNAYYMNDGDHWRWGDFPSGDDWNAYLEDSGQGNGSTLSNAIPDTASWLTGTASIPVVADPGGSPGSSGSSGTPIVADPQIPDDGPVQLPGISFDGQPTLTGTAGDDDLDGTGGADVIATGAGRDIVFAAEGNDLISGGAGADIFVFEIASGQDRILDFEASGPEHDTVVLPDDYFQTAGDVIASARDVEGDVVIAYGDNVLTLEDLSVAALSDDHFQIM</sequence>
<dbReference type="InterPro" id="IPR012334">
    <property type="entry name" value="Pectin_lyas_fold"/>
</dbReference>
<dbReference type="InterPro" id="IPR011049">
    <property type="entry name" value="Serralysin-like_metalloprot_C"/>
</dbReference>
<dbReference type="InterPro" id="IPR011050">
    <property type="entry name" value="Pectin_lyase_fold/virulence"/>
</dbReference>
<dbReference type="EMBL" id="JAXLPB010000002">
    <property type="protein sequence ID" value="MDY8108799.1"/>
    <property type="molecule type" value="Genomic_DNA"/>
</dbReference>
<dbReference type="InterPro" id="IPR039448">
    <property type="entry name" value="Beta_helix"/>
</dbReference>
<dbReference type="Pfam" id="PF00353">
    <property type="entry name" value="HemolysinCabind"/>
    <property type="match status" value="1"/>
</dbReference>
<reference evidence="2 3" key="1">
    <citation type="submission" date="2023-12" db="EMBL/GenBank/DDBJ databases">
        <title>Description of Novel Strain Fulvimarina sp. 2208YS6-2-32 isolated from Uroteuthis (Photololigo) edulis.</title>
        <authorList>
            <person name="Park J.-S."/>
        </authorList>
    </citation>
    <scope>NUCLEOTIDE SEQUENCE [LARGE SCALE GENOMIC DNA]</scope>
    <source>
        <strain evidence="2 3">2208YS6-2-32</strain>
    </source>
</reference>
<keyword evidence="3" id="KW-1185">Reference proteome</keyword>
<dbReference type="Gene3D" id="2.160.20.10">
    <property type="entry name" value="Single-stranded right-handed beta-helix, Pectin lyase-like"/>
    <property type="match status" value="1"/>
</dbReference>
<proteinExistence type="predicted"/>